<organism evidence="1 2">
    <name type="scientific">[Roseibacterium] beibuensis</name>
    <dbReference type="NCBI Taxonomy" id="1193142"/>
    <lineage>
        <taxon>Bacteria</taxon>
        <taxon>Pseudomonadati</taxon>
        <taxon>Pseudomonadota</taxon>
        <taxon>Alphaproteobacteria</taxon>
        <taxon>Rhodobacterales</taxon>
        <taxon>Roseobacteraceae</taxon>
        <taxon>Roseicyclus</taxon>
    </lineage>
</organism>
<evidence type="ECO:0000313" key="2">
    <source>
        <dbReference type="Proteomes" id="UP001499910"/>
    </source>
</evidence>
<name>A0ABP9LI46_9RHOB</name>
<comment type="caution">
    <text evidence="1">The sequence shown here is derived from an EMBL/GenBank/DDBJ whole genome shotgun (WGS) entry which is preliminary data.</text>
</comment>
<sequence>MEGIIEVPGNLLNTGIITEQDVSAFFIQGYHDGVPIGAWNMRQRTTETTWTLFFDTTNLEFPMGGHFLEQSYQAWNANGEVNDCGPNGFGFNGGNWAQDVCIDNVWIAASSIDPDTPLPVFGMDTEMSCQSVVPLS</sequence>
<evidence type="ECO:0000313" key="1">
    <source>
        <dbReference type="EMBL" id="GAA5075811.1"/>
    </source>
</evidence>
<protein>
    <recommendedName>
        <fullName evidence="3">C-type lectin domain-containing protein</fullName>
    </recommendedName>
</protein>
<accession>A0ABP9LI46</accession>
<dbReference type="Proteomes" id="UP001499910">
    <property type="component" value="Unassembled WGS sequence"/>
</dbReference>
<reference evidence="2" key="1">
    <citation type="journal article" date="2019" name="Int. J. Syst. Evol. Microbiol.">
        <title>The Global Catalogue of Microorganisms (GCM) 10K type strain sequencing project: providing services to taxonomists for standard genome sequencing and annotation.</title>
        <authorList>
            <consortium name="The Broad Institute Genomics Platform"/>
            <consortium name="The Broad Institute Genome Sequencing Center for Infectious Disease"/>
            <person name="Wu L."/>
            <person name="Ma J."/>
        </authorList>
    </citation>
    <scope>NUCLEOTIDE SEQUENCE [LARGE SCALE GENOMIC DNA]</scope>
    <source>
        <strain evidence="2">JCM 18015</strain>
    </source>
</reference>
<keyword evidence="2" id="KW-1185">Reference proteome</keyword>
<evidence type="ECO:0008006" key="3">
    <source>
        <dbReference type="Google" id="ProtNLM"/>
    </source>
</evidence>
<dbReference type="EMBL" id="BAABHW010000003">
    <property type="protein sequence ID" value="GAA5075811.1"/>
    <property type="molecule type" value="Genomic_DNA"/>
</dbReference>
<gene>
    <name evidence="1" type="ORF">GCM10023209_24180</name>
</gene>
<proteinExistence type="predicted"/>